<dbReference type="Pfam" id="PF08241">
    <property type="entry name" value="Methyltransf_11"/>
    <property type="match status" value="1"/>
</dbReference>
<name>A0A198AK20_9BACL</name>
<organism evidence="3 4">
    <name type="scientific">Paenibacillus oryzisoli</name>
    <dbReference type="NCBI Taxonomy" id="1850517"/>
    <lineage>
        <taxon>Bacteria</taxon>
        <taxon>Bacillati</taxon>
        <taxon>Bacillota</taxon>
        <taxon>Bacilli</taxon>
        <taxon>Bacillales</taxon>
        <taxon>Paenibacillaceae</taxon>
        <taxon>Paenibacillus</taxon>
    </lineage>
</organism>
<dbReference type="EMBL" id="LYPB01000047">
    <property type="protein sequence ID" value="OAS21834.1"/>
    <property type="molecule type" value="Genomic_DNA"/>
</dbReference>
<protein>
    <recommendedName>
        <fullName evidence="2">Methyltransferase type 11 domain-containing protein</fullName>
    </recommendedName>
</protein>
<evidence type="ECO:0000313" key="3">
    <source>
        <dbReference type="EMBL" id="OAS21834.1"/>
    </source>
</evidence>
<evidence type="ECO:0000256" key="1">
    <source>
        <dbReference type="ARBA" id="ARBA00022679"/>
    </source>
</evidence>
<dbReference type="InterPro" id="IPR029063">
    <property type="entry name" value="SAM-dependent_MTases_sf"/>
</dbReference>
<dbReference type="GO" id="GO:0008757">
    <property type="term" value="F:S-adenosylmethionine-dependent methyltransferase activity"/>
    <property type="evidence" value="ECO:0007669"/>
    <property type="project" value="InterPro"/>
</dbReference>
<dbReference type="AlphaFoldDB" id="A0A198AK20"/>
<keyword evidence="4" id="KW-1185">Reference proteome</keyword>
<dbReference type="PANTHER" id="PTHR44068:SF11">
    <property type="entry name" value="GERANYL DIPHOSPHATE 2-C-METHYLTRANSFERASE"/>
    <property type="match status" value="1"/>
</dbReference>
<dbReference type="InterPro" id="IPR050447">
    <property type="entry name" value="Erg6_SMT_methyltransf"/>
</dbReference>
<dbReference type="PANTHER" id="PTHR44068">
    <property type="entry name" value="ZGC:194242"/>
    <property type="match status" value="1"/>
</dbReference>
<accession>A0A198AK20</accession>
<gene>
    <name evidence="3" type="ORF">A8708_06770</name>
</gene>
<reference evidence="3 4" key="1">
    <citation type="submission" date="2016-05" db="EMBL/GenBank/DDBJ databases">
        <title>Paenibacillus sp. 1ZS3-15 nov., isolated from the rhizosphere soil.</title>
        <authorList>
            <person name="Zhang X.X."/>
            <person name="Zhang J."/>
        </authorList>
    </citation>
    <scope>NUCLEOTIDE SEQUENCE [LARGE SCALE GENOMIC DNA]</scope>
    <source>
        <strain evidence="3 4">1ZS3-15</strain>
    </source>
</reference>
<keyword evidence="1" id="KW-0808">Transferase</keyword>
<dbReference type="SUPFAM" id="SSF53335">
    <property type="entry name" value="S-adenosyl-L-methionine-dependent methyltransferases"/>
    <property type="match status" value="1"/>
</dbReference>
<dbReference type="RefSeq" id="WP_068662298.1">
    <property type="nucleotide sequence ID" value="NZ_LYPB01000047.1"/>
</dbReference>
<proteinExistence type="predicted"/>
<dbReference type="Proteomes" id="UP000078454">
    <property type="component" value="Unassembled WGS sequence"/>
</dbReference>
<dbReference type="CDD" id="cd02440">
    <property type="entry name" value="AdoMet_MTases"/>
    <property type="match status" value="1"/>
</dbReference>
<sequence>MLSTVRLVCPACKSLLETTIYEMNMKCTLCSAKYRQHDGIPIMLPDQYDAHKEGVKRMFTSMNESLEEKGLSRFSTFINWGYVPLEEDTGGSFRTMSNSVRLLDEVMEGIDLTGKNVLEVACGRGGNIRVLLKKYKPKSVIGLDLTESNITFCHRHYRNQQAYFCVGDAEHLPFADNSFDIVLNIEASDLYPNMEGFLEEVYRVLRHGGVFLYADDLPVSKLRKSEAYTQNLGFQVRTYRDVTKNAIHSCESSLSTRLKTLNDAVAADGEIMASLGAPGTDLVKEMKEGKRLYTIRQLIKPS</sequence>
<evidence type="ECO:0000313" key="4">
    <source>
        <dbReference type="Proteomes" id="UP000078454"/>
    </source>
</evidence>
<dbReference type="Gene3D" id="2.20.25.10">
    <property type="match status" value="1"/>
</dbReference>
<dbReference type="Gene3D" id="3.40.50.150">
    <property type="entry name" value="Vaccinia Virus protein VP39"/>
    <property type="match status" value="1"/>
</dbReference>
<feature type="domain" description="Methyltransferase type 11" evidence="2">
    <location>
        <begin position="118"/>
        <end position="212"/>
    </location>
</feature>
<dbReference type="STRING" id="1850517.A8708_06770"/>
<dbReference type="SUPFAM" id="SSF158997">
    <property type="entry name" value="Trm112p-like"/>
    <property type="match status" value="1"/>
</dbReference>
<comment type="caution">
    <text evidence="3">The sequence shown here is derived from an EMBL/GenBank/DDBJ whole genome shotgun (WGS) entry which is preliminary data.</text>
</comment>
<dbReference type="InterPro" id="IPR013216">
    <property type="entry name" value="Methyltransf_11"/>
</dbReference>
<evidence type="ECO:0000259" key="2">
    <source>
        <dbReference type="Pfam" id="PF08241"/>
    </source>
</evidence>